<dbReference type="InterPro" id="IPR010057">
    <property type="entry name" value="Transcription_activator_Rgg_C"/>
</dbReference>
<dbReference type="Pfam" id="PF01381">
    <property type="entry name" value="HTH_3"/>
    <property type="match status" value="1"/>
</dbReference>
<dbReference type="GO" id="GO:0003677">
    <property type="term" value="F:DNA binding"/>
    <property type="evidence" value="ECO:0007669"/>
    <property type="project" value="InterPro"/>
</dbReference>
<dbReference type="PANTHER" id="PTHR37038">
    <property type="entry name" value="TRANSCRIPTIONAL REGULATOR-RELATED"/>
    <property type="match status" value="1"/>
</dbReference>
<dbReference type="InterPro" id="IPR053163">
    <property type="entry name" value="HTH-type_regulator_Rgg"/>
</dbReference>
<sequence>MTIGELLKDYRISQKKTQKQWAKDVISPSFYAKVEKNLSRISAEDLIELLHSNQIPVIDFFSKLNQKDKSINQQELEINRLINEAYYQNSKKELQQIRDVVAEGELPNKNDELLLIDAYIAVISKDLTMLDKEVIDRMKEKVFNISNFDEDGLIMYCNFMSFYDLNSNLLLSKRIIKQLVGSSSVRIQEKILAIIINMLIFCIRNKRFEETEVFVNYADQIKTKPEVFFYKLLIPAFYNIVKYQNNHDKKYLDETEIIIKSIKLAGMPDYGKELEELLVANK</sequence>
<feature type="domain" description="HTH cro/C1-type" evidence="1">
    <location>
        <begin position="7"/>
        <end position="60"/>
    </location>
</feature>
<protein>
    <recommendedName>
        <fullName evidence="1">HTH cro/C1-type domain-containing protein</fullName>
    </recommendedName>
</protein>
<dbReference type="Gene3D" id="1.25.40.400">
    <property type="match status" value="1"/>
</dbReference>
<accession>A0A0F4LJF3</accession>
<name>A0A0F4LJF3_9LACO</name>
<dbReference type="HOGENOM" id="CLU_072045_3_0_9"/>
<evidence type="ECO:0000313" key="2">
    <source>
        <dbReference type="EMBL" id="KJY58720.1"/>
    </source>
</evidence>
<gene>
    <name evidence="2" type="ORF">JF74_00340</name>
</gene>
<organism evidence="2 3">
    <name type="scientific">Lactobacillus melliventris</name>
    <dbReference type="NCBI Taxonomy" id="1218507"/>
    <lineage>
        <taxon>Bacteria</taxon>
        <taxon>Bacillati</taxon>
        <taxon>Bacillota</taxon>
        <taxon>Bacilli</taxon>
        <taxon>Lactobacillales</taxon>
        <taxon>Lactobacillaceae</taxon>
        <taxon>Lactobacillus</taxon>
    </lineage>
</organism>
<dbReference type="PATRIC" id="fig|1218507.3.peg.187"/>
<evidence type="ECO:0000313" key="3">
    <source>
        <dbReference type="Proteomes" id="UP000033531"/>
    </source>
</evidence>
<dbReference type="NCBIfam" id="TIGR01716">
    <property type="entry name" value="RGG_Cterm"/>
    <property type="match status" value="1"/>
</dbReference>
<dbReference type="AlphaFoldDB" id="A0A0F4LJF3"/>
<dbReference type="EMBL" id="JXLI01000001">
    <property type="protein sequence ID" value="KJY58720.1"/>
    <property type="molecule type" value="Genomic_DNA"/>
</dbReference>
<dbReference type="PROSITE" id="PS50943">
    <property type="entry name" value="HTH_CROC1"/>
    <property type="match status" value="1"/>
</dbReference>
<dbReference type="SUPFAM" id="SSF47413">
    <property type="entry name" value="lambda repressor-like DNA-binding domains"/>
    <property type="match status" value="1"/>
</dbReference>
<dbReference type="InterPro" id="IPR010982">
    <property type="entry name" value="Lambda_DNA-bd_dom_sf"/>
</dbReference>
<reference evidence="2 3" key="1">
    <citation type="submission" date="2015-01" db="EMBL/GenBank/DDBJ databases">
        <title>Comparative genomics of the lactic acid bacteria isolated from the honey bee gut.</title>
        <authorList>
            <person name="Ellegaard K.M."/>
            <person name="Tamarit D."/>
            <person name="Javelind E."/>
            <person name="Olofsson T."/>
            <person name="Andersson S.G."/>
            <person name="Vasquez A."/>
        </authorList>
    </citation>
    <scope>NUCLEOTIDE SEQUENCE [LARGE SCALE GENOMIC DNA]</scope>
    <source>
        <strain evidence="2 3">Hma8</strain>
    </source>
</reference>
<evidence type="ECO:0000259" key="1">
    <source>
        <dbReference type="PROSITE" id="PS50943"/>
    </source>
</evidence>
<dbReference type="Gene3D" id="1.10.260.40">
    <property type="entry name" value="lambda repressor-like DNA-binding domains"/>
    <property type="match status" value="1"/>
</dbReference>
<dbReference type="STRING" id="1218507.JF74_00340"/>
<dbReference type="InterPro" id="IPR001387">
    <property type="entry name" value="Cro/C1-type_HTH"/>
</dbReference>
<dbReference type="Pfam" id="PF21259">
    <property type="entry name" value="Rgg_C"/>
    <property type="match status" value="1"/>
</dbReference>
<dbReference type="Proteomes" id="UP000033531">
    <property type="component" value="Unassembled WGS sequence"/>
</dbReference>
<proteinExistence type="predicted"/>
<comment type="caution">
    <text evidence="2">The sequence shown here is derived from an EMBL/GenBank/DDBJ whole genome shotgun (WGS) entry which is preliminary data.</text>
</comment>